<evidence type="ECO:0000256" key="5">
    <source>
        <dbReference type="ARBA" id="ARBA00023015"/>
    </source>
</evidence>
<dbReference type="Gene3D" id="1.10.10.60">
    <property type="entry name" value="Homeodomain-like"/>
    <property type="match status" value="2"/>
</dbReference>
<evidence type="ECO:0000256" key="1">
    <source>
        <dbReference type="ARBA" id="ARBA00004496"/>
    </source>
</evidence>
<dbReference type="Pfam" id="PF12833">
    <property type="entry name" value="HTH_18"/>
    <property type="match status" value="1"/>
</dbReference>
<evidence type="ECO:0000313" key="12">
    <source>
        <dbReference type="EMBL" id="MFC5406210.1"/>
    </source>
</evidence>
<evidence type="ECO:0000313" key="13">
    <source>
        <dbReference type="Proteomes" id="UP001596113"/>
    </source>
</evidence>
<evidence type="ECO:0000256" key="8">
    <source>
        <dbReference type="PROSITE-ProRule" id="PRU00169"/>
    </source>
</evidence>
<dbReference type="InterPro" id="IPR001789">
    <property type="entry name" value="Sig_transdc_resp-reg_receiver"/>
</dbReference>
<evidence type="ECO:0000259" key="10">
    <source>
        <dbReference type="PROSITE" id="PS01124"/>
    </source>
</evidence>
<keyword evidence="2" id="KW-0963">Cytoplasm</keyword>
<dbReference type="SUPFAM" id="SSF46689">
    <property type="entry name" value="Homeodomain-like"/>
    <property type="match status" value="2"/>
</dbReference>
<keyword evidence="6" id="KW-0238">DNA-binding</keyword>
<dbReference type="Pfam" id="PF00072">
    <property type="entry name" value="Response_reg"/>
    <property type="match status" value="1"/>
</dbReference>
<comment type="subcellular location">
    <subcellularLocation>
        <location evidence="1">Cytoplasm</location>
    </subcellularLocation>
</comment>
<keyword evidence="7" id="KW-0804">Transcription</keyword>
<dbReference type="PROSITE" id="PS50110">
    <property type="entry name" value="RESPONSE_REGULATORY"/>
    <property type="match status" value="1"/>
</dbReference>
<dbReference type="SUPFAM" id="SSF52172">
    <property type="entry name" value="CheY-like"/>
    <property type="match status" value="1"/>
</dbReference>
<dbReference type="PROSITE" id="PS01124">
    <property type="entry name" value="HTH_ARAC_FAMILY_2"/>
    <property type="match status" value="1"/>
</dbReference>
<dbReference type="PANTHER" id="PTHR42713:SF3">
    <property type="entry name" value="TRANSCRIPTIONAL REGULATORY PROTEIN HPTR"/>
    <property type="match status" value="1"/>
</dbReference>
<reference evidence="13" key="1">
    <citation type="journal article" date="2019" name="Int. J. Syst. Evol. Microbiol.">
        <title>The Global Catalogue of Microorganisms (GCM) 10K type strain sequencing project: providing services to taxonomists for standard genome sequencing and annotation.</title>
        <authorList>
            <consortium name="The Broad Institute Genomics Platform"/>
            <consortium name="The Broad Institute Genome Sequencing Center for Infectious Disease"/>
            <person name="Wu L."/>
            <person name="Ma J."/>
        </authorList>
    </citation>
    <scope>NUCLEOTIDE SEQUENCE [LARGE SCALE GENOMIC DNA]</scope>
    <source>
        <strain evidence="13">CGMCC 1.18575</strain>
    </source>
</reference>
<keyword evidence="13" id="KW-1185">Reference proteome</keyword>
<keyword evidence="3 8" id="KW-0597">Phosphoprotein</keyword>
<evidence type="ECO:0000256" key="7">
    <source>
        <dbReference type="ARBA" id="ARBA00023163"/>
    </source>
</evidence>
<protein>
    <submittedName>
        <fullName evidence="12">Response regulator</fullName>
    </submittedName>
</protein>
<dbReference type="InterPro" id="IPR041522">
    <property type="entry name" value="CdaR_GGDEF"/>
</dbReference>
<dbReference type="CDD" id="cd17536">
    <property type="entry name" value="REC_YesN-like"/>
    <property type="match status" value="1"/>
</dbReference>
<sequence>MIKVILVEDEMLVRIGLKNSIDWSKLGMEVIADFSNGQTAWDFYQQEKPDLILTDIRMPNMDGMELISRIRENDAQTKIIILTAYEEFDLVHKAIRFGVTDYILKLKMSIDEMESVLQKVKSELQTKSVRAPSEPQQDLLNAINLKENAMKDYLSYGRYSDAEFAAITKKLRFRLHPERLILCVMAIDNFKQMESKFKDSHGNLIRFSILNMMSELLAGYNRGEVIYERDEKYILAFSFQDVVSESNIYQQLQDILSHISSIIKTYLNASVTFGISSMNNGYSALKAMYVECLRALDLGFVLGNEKYIRADLMGADRVAKNVGMKLDNMIADSEPLFNDRYAKEIQAGIQALSQLESISKQDIQVMMIRWIHWPTVNLNIYAEDISSMAFDYAGRIHQSTTLDENISIFTDYLLEVKNYHQKKRAISKEIAEAIKYIQNHYDQDISLQQLADQVQMNPSYLSRLFKKHLQTSFVEYLNHYRIDMAKNLLMNTHLKSYEIAEKTGYMDDSYFSRIFKKVTGMRPHEFRKIWFVDSREEREDREEGEDEADDENL</sequence>
<proteinExistence type="predicted"/>
<keyword evidence="9" id="KW-0175">Coiled coil</keyword>
<dbReference type="PANTHER" id="PTHR42713">
    <property type="entry name" value="HISTIDINE KINASE-RELATED"/>
    <property type="match status" value="1"/>
</dbReference>
<feature type="domain" description="HTH araC/xylS-type" evidence="10">
    <location>
        <begin position="431"/>
        <end position="529"/>
    </location>
</feature>
<organism evidence="12 13">
    <name type="scientific">Cohnella soli</name>
    <dbReference type="NCBI Taxonomy" id="425005"/>
    <lineage>
        <taxon>Bacteria</taxon>
        <taxon>Bacillati</taxon>
        <taxon>Bacillota</taxon>
        <taxon>Bacilli</taxon>
        <taxon>Bacillales</taxon>
        <taxon>Paenibacillaceae</taxon>
        <taxon>Cohnella</taxon>
    </lineage>
</organism>
<gene>
    <name evidence="12" type="ORF">ACFPOF_26010</name>
</gene>
<dbReference type="Proteomes" id="UP001596113">
    <property type="component" value="Unassembled WGS sequence"/>
</dbReference>
<dbReference type="InterPro" id="IPR011006">
    <property type="entry name" value="CheY-like_superfamily"/>
</dbReference>
<evidence type="ECO:0000256" key="4">
    <source>
        <dbReference type="ARBA" id="ARBA00023012"/>
    </source>
</evidence>
<dbReference type="InterPro" id="IPR051552">
    <property type="entry name" value="HptR"/>
</dbReference>
<evidence type="ECO:0000259" key="11">
    <source>
        <dbReference type="PROSITE" id="PS50110"/>
    </source>
</evidence>
<dbReference type="EMBL" id="JBHSMI010000052">
    <property type="protein sequence ID" value="MFC5406210.1"/>
    <property type="molecule type" value="Genomic_DNA"/>
</dbReference>
<dbReference type="InterPro" id="IPR018060">
    <property type="entry name" value="HTH_AraC"/>
</dbReference>
<dbReference type="RefSeq" id="WP_378138197.1">
    <property type="nucleotide sequence ID" value="NZ_JBHSMI010000052.1"/>
</dbReference>
<dbReference type="SMART" id="SM00448">
    <property type="entry name" value="REC"/>
    <property type="match status" value="1"/>
</dbReference>
<accession>A0ABW0HY83</accession>
<feature type="domain" description="Response regulatory" evidence="11">
    <location>
        <begin position="3"/>
        <end position="120"/>
    </location>
</feature>
<dbReference type="InterPro" id="IPR009057">
    <property type="entry name" value="Homeodomain-like_sf"/>
</dbReference>
<evidence type="ECO:0000256" key="3">
    <source>
        <dbReference type="ARBA" id="ARBA00022553"/>
    </source>
</evidence>
<name>A0ABW0HY83_9BACL</name>
<evidence type="ECO:0000256" key="9">
    <source>
        <dbReference type="SAM" id="Coils"/>
    </source>
</evidence>
<evidence type="ECO:0000256" key="6">
    <source>
        <dbReference type="ARBA" id="ARBA00023125"/>
    </source>
</evidence>
<evidence type="ECO:0000256" key="2">
    <source>
        <dbReference type="ARBA" id="ARBA00022490"/>
    </source>
</evidence>
<keyword evidence="5" id="KW-0805">Transcription regulation</keyword>
<comment type="caution">
    <text evidence="12">The sequence shown here is derived from an EMBL/GenBank/DDBJ whole genome shotgun (WGS) entry which is preliminary data.</text>
</comment>
<keyword evidence="4" id="KW-0902">Two-component regulatory system</keyword>
<dbReference type="Gene3D" id="3.40.50.2300">
    <property type="match status" value="1"/>
</dbReference>
<dbReference type="SMART" id="SM00342">
    <property type="entry name" value="HTH_ARAC"/>
    <property type="match status" value="1"/>
</dbReference>
<dbReference type="Pfam" id="PF17853">
    <property type="entry name" value="GGDEF_2"/>
    <property type="match status" value="1"/>
</dbReference>
<feature type="coiled-coil region" evidence="9">
    <location>
        <begin position="103"/>
        <end position="130"/>
    </location>
</feature>
<feature type="modified residue" description="4-aspartylphosphate" evidence="8">
    <location>
        <position position="55"/>
    </location>
</feature>